<dbReference type="Proteomes" id="UP000230324">
    <property type="component" value="Unassembled WGS sequence"/>
</dbReference>
<reference evidence="14" key="1">
    <citation type="submission" date="2017-09" db="EMBL/GenBank/DDBJ databases">
        <title>Depth-based differentiation of microbial function through sediment-hosted aquifers and enrichment of novel symbionts in the deep terrestrial subsurface.</title>
        <authorList>
            <person name="Probst A.J."/>
            <person name="Ladd B."/>
            <person name="Jarett J.K."/>
            <person name="Geller-Mcgrath D.E."/>
            <person name="Sieber C.M.K."/>
            <person name="Emerson J.B."/>
            <person name="Anantharaman K."/>
            <person name="Thomas B.C."/>
            <person name="Malmstrom R."/>
            <person name="Stieglmeier M."/>
            <person name="Klingl A."/>
            <person name="Woyke T."/>
            <person name="Ryan C.M."/>
            <person name="Banfield J.F."/>
        </authorList>
    </citation>
    <scope>NUCLEOTIDE SEQUENCE [LARGE SCALE GENOMIC DNA]</scope>
</reference>
<dbReference type="Pfam" id="PF01000">
    <property type="entry name" value="RNA_pol_A_bac"/>
    <property type="match status" value="1"/>
</dbReference>
<comment type="caution">
    <text evidence="13">The sequence shown here is derived from an EMBL/GenBank/DDBJ whole genome shotgun (WGS) entry which is preliminary data.</text>
</comment>
<accession>A0A2M7BYY2</accession>
<dbReference type="AlphaFoldDB" id="A0A2M7BYY2"/>
<dbReference type="EMBL" id="PEUV01000003">
    <property type="protein sequence ID" value="PIV12881.1"/>
    <property type="molecule type" value="Genomic_DNA"/>
</dbReference>
<dbReference type="NCBIfam" id="NF003513">
    <property type="entry name" value="PRK05182.1-2"/>
    <property type="match status" value="1"/>
</dbReference>
<evidence type="ECO:0000256" key="2">
    <source>
        <dbReference type="ARBA" id="ARBA00012418"/>
    </source>
</evidence>
<comment type="function">
    <text evidence="11">DNA-dependent RNA polymerase catalyzes the transcription of DNA into RNA using the four ribonucleoside triphosphates as substrates.</text>
</comment>
<evidence type="ECO:0000256" key="7">
    <source>
        <dbReference type="ARBA" id="ARBA00023163"/>
    </source>
</evidence>
<dbReference type="InterPro" id="IPR011773">
    <property type="entry name" value="DNA-dir_RpoA"/>
</dbReference>
<comment type="subunit">
    <text evidence="11">Homodimer. The RNAP catalytic core consists of 2 alpha, 1 beta, 1 beta' and 1 omega subunit. When a sigma factor is associated with the core the holoenzyme is formed, which can initiate transcription.</text>
</comment>
<dbReference type="Pfam" id="PF01193">
    <property type="entry name" value="RNA_pol_L"/>
    <property type="match status" value="1"/>
</dbReference>
<evidence type="ECO:0000256" key="8">
    <source>
        <dbReference type="ARBA" id="ARBA00032524"/>
    </source>
</evidence>
<dbReference type="GO" id="GO:0003899">
    <property type="term" value="F:DNA-directed RNA polymerase activity"/>
    <property type="evidence" value="ECO:0007669"/>
    <property type="project" value="UniProtKB-UniRule"/>
</dbReference>
<dbReference type="Pfam" id="PF03118">
    <property type="entry name" value="RNA_pol_A_CTD"/>
    <property type="match status" value="1"/>
</dbReference>
<dbReference type="HAMAP" id="MF_00059">
    <property type="entry name" value="RNApol_bact_RpoA"/>
    <property type="match status" value="1"/>
</dbReference>
<dbReference type="InterPro" id="IPR011260">
    <property type="entry name" value="RNAP_asu_C"/>
</dbReference>
<dbReference type="InterPro" id="IPR036603">
    <property type="entry name" value="RBP11-like"/>
</dbReference>
<name>A0A2M7BYY2_9BACT</name>
<evidence type="ECO:0000313" key="14">
    <source>
        <dbReference type="Proteomes" id="UP000230324"/>
    </source>
</evidence>
<dbReference type="GO" id="GO:0003677">
    <property type="term" value="F:DNA binding"/>
    <property type="evidence" value="ECO:0007669"/>
    <property type="project" value="UniProtKB-UniRule"/>
</dbReference>
<dbReference type="GO" id="GO:0000428">
    <property type="term" value="C:DNA-directed RNA polymerase complex"/>
    <property type="evidence" value="ECO:0007669"/>
    <property type="project" value="UniProtKB-KW"/>
</dbReference>
<sequence length="308" mass="34922">MISLSKPPKIIKKKRNWALFEIEALYPGYGLTIGNSLRRVLLSSLEGAAITRVKIKGVQHEFSTIPGVLEDVITILLQLKQVRFKLYGDQPQRVSLKIKGERKVKASDFELPSQVEIINKDIHIATLTSKKAELNMEVLIEKGVGYQPVEQRKKEKLAIGEIALDAIYTPIRRVNFKVENMRVGERTDFDRLFLEIETDETISPQQALLKASQILLNHYSLFEQNLVKETKEKVEGEEKVEEKEVSRTKVEELKVSARTQNILISNNIKTVGGLLRKNEASLIVLKGMGEKGIKEIKKALKKLGLELK</sequence>
<comment type="similarity">
    <text evidence="1 11">Belongs to the RNA polymerase alpha chain family.</text>
</comment>
<evidence type="ECO:0000256" key="6">
    <source>
        <dbReference type="ARBA" id="ARBA00022695"/>
    </source>
</evidence>
<protein>
    <recommendedName>
        <fullName evidence="3 11">DNA-directed RNA polymerase subunit alpha</fullName>
        <shortName evidence="11">RNAP subunit alpha</shortName>
        <ecNumber evidence="2 11">2.7.7.6</ecNumber>
    </recommendedName>
    <alternativeName>
        <fullName evidence="9 11">RNA polymerase subunit alpha</fullName>
    </alternativeName>
    <alternativeName>
        <fullName evidence="8 11">Transcriptase subunit alpha</fullName>
    </alternativeName>
</protein>
<evidence type="ECO:0000259" key="12">
    <source>
        <dbReference type="SMART" id="SM00662"/>
    </source>
</evidence>
<comment type="catalytic activity">
    <reaction evidence="10 11">
        <text>RNA(n) + a ribonucleoside 5'-triphosphate = RNA(n+1) + diphosphate</text>
        <dbReference type="Rhea" id="RHEA:21248"/>
        <dbReference type="Rhea" id="RHEA-COMP:14527"/>
        <dbReference type="Rhea" id="RHEA-COMP:17342"/>
        <dbReference type="ChEBI" id="CHEBI:33019"/>
        <dbReference type="ChEBI" id="CHEBI:61557"/>
        <dbReference type="ChEBI" id="CHEBI:140395"/>
        <dbReference type="EC" id="2.7.7.6"/>
    </reaction>
</comment>
<dbReference type="NCBIfam" id="TIGR02027">
    <property type="entry name" value="rpoA"/>
    <property type="match status" value="1"/>
</dbReference>
<evidence type="ECO:0000256" key="4">
    <source>
        <dbReference type="ARBA" id="ARBA00022478"/>
    </source>
</evidence>
<dbReference type="SUPFAM" id="SSF47789">
    <property type="entry name" value="C-terminal domain of RNA polymerase alpha subunit"/>
    <property type="match status" value="1"/>
</dbReference>
<dbReference type="GO" id="GO:0046983">
    <property type="term" value="F:protein dimerization activity"/>
    <property type="evidence" value="ECO:0007669"/>
    <property type="project" value="InterPro"/>
</dbReference>
<comment type="domain">
    <text evidence="11">The N-terminal domain is essential for RNAP assembly and basal transcription, whereas the C-terminal domain is involved in interaction with transcriptional regulators and with upstream promoter elements.</text>
</comment>
<feature type="domain" description="DNA-directed RNA polymerase RpoA/D/Rpb3-type" evidence="12">
    <location>
        <begin position="17"/>
        <end position="225"/>
    </location>
</feature>
<dbReference type="EC" id="2.7.7.6" evidence="2 11"/>
<dbReference type="InterPro" id="IPR011262">
    <property type="entry name" value="DNA-dir_RNA_pol_insert"/>
</dbReference>
<evidence type="ECO:0000256" key="3">
    <source>
        <dbReference type="ARBA" id="ARBA00015972"/>
    </source>
</evidence>
<feature type="region of interest" description="Alpha C-terminal domain (alpha-CTD)" evidence="11">
    <location>
        <begin position="245"/>
        <end position="308"/>
    </location>
</feature>
<feature type="region of interest" description="Alpha N-terminal domain (alpha-NTD)" evidence="11">
    <location>
        <begin position="1"/>
        <end position="229"/>
    </location>
</feature>
<evidence type="ECO:0000256" key="1">
    <source>
        <dbReference type="ARBA" id="ARBA00007123"/>
    </source>
</evidence>
<dbReference type="InterPro" id="IPR011263">
    <property type="entry name" value="DNA-dir_RNA_pol_RpoA/D/Rpb3"/>
</dbReference>
<dbReference type="CDD" id="cd06928">
    <property type="entry name" value="RNAP_alpha_NTD"/>
    <property type="match status" value="1"/>
</dbReference>
<evidence type="ECO:0000256" key="11">
    <source>
        <dbReference type="HAMAP-Rule" id="MF_00059"/>
    </source>
</evidence>
<keyword evidence="5 11" id="KW-0808">Transferase</keyword>
<evidence type="ECO:0000256" key="9">
    <source>
        <dbReference type="ARBA" id="ARBA00033070"/>
    </source>
</evidence>
<dbReference type="SUPFAM" id="SSF55257">
    <property type="entry name" value="RBP11-like subunits of RNA polymerase"/>
    <property type="match status" value="1"/>
</dbReference>
<keyword evidence="7 11" id="KW-0804">Transcription</keyword>
<dbReference type="Gene3D" id="2.170.120.12">
    <property type="entry name" value="DNA-directed RNA polymerase, insert domain"/>
    <property type="match status" value="1"/>
</dbReference>
<dbReference type="GO" id="GO:0006351">
    <property type="term" value="P:DNA-templated transcription"/>
    <property type="evidence" value="ECO:0007669"/>
    <property type="project" value="UniProtKB-UniRule"/>
</dbReference>
<keyword evidence="4 11" id="KW-0240">DNA-directed RNA polymerase</keyword>
<dbReference type="Gene3D" id="3.30.1360.10">
    <property type="entry name" value="RNA polymerase, RBP11-like subunit"/>
    <property type="match status" value="1"/>
</dbReference>
<organism evidence="13 14">
    <name type="scientific">Candidatus Nealsonbacteria bacterium CG03_land_8_20_14_0_80_36_12</name>
    <dbReference type="NCBI Taxonomy" id="1974701"/>
    <lineage>
        <taxon>Bacteria</taxon>
        <taxon>Candidatus Nealsoniibacteriota</taxon>
    </lineage>
</organism>
<dbReference type="FunFam" id="2.170.120.12:FF:000001">
    <property type="entry name" value="DNA-directed RNA polymerase subunit alpha"/>
    <property type="match status" value="1"/>
</dbReference>
<proteinExistence type="inferred from homology"/>
<evidence type="ECO:0000256" key="10">
    <source>
        <dbReference type="ARBA" id="ARBA00048552"/>
    </source>
</evidence>
<evidence type="ECO:0000313" key="13">
    <source>
        <dbReference type="EMBL" id="PIV12881.1"/>
    </source>
</evidence>
<keyword evidence="6 11" id="KW-0548">Nucleotidyltransferase</keyword>
<dbReference type="GO" id="GO:0005737">
    <property type="term" value="C:cytoplasm"/>
    <property type="evidence" value="ECO:0007669"/>
    <property type="project" value="UniProtKB-ARBA"/>
</dbReference>
<dbReference type="NCBIfam" id="NF003519">
    <property type="entry name" value="PRK05182.2-5"/>
    <property type="match status" value="1"/>
</dbReference>
<dbReference type="SUPFAM" id="SSF56553">
    <property type="entry name" value="Insert subdomain of RNA polymerase alpha subunit"/>
    <property type="match status" value="1"/>
</dbReference>
<gene>
    <name evidence="11" type="primary">rpoA</name>
    <name evidence="13" type="ORF">COS47_00135</name>
</gene>
<dbReference type="SMART" id="SM00662">
    <property type="entry name" value="RPOLD"/>
    <property type="match status" value="1"/>
</dbReference>
<evidence type="ECO:0000256" key="5">
    <source>
        <dbReference type="ARBA" id="ARBA00022679"/>
    </source>
</evidence>
<dbReference type="InterPro" id="IPR036643">
    <property type="entry name" value="RNApol_insert_sf"/>
</dbReference>
<dbReference type="Gene3D" id="1.10.150.20">
    <property type="entry name" value="5' to 3' exonuclease, C-terminal subdomain"/>
    <property type="match status" value="1"/>
</dbReference>